<dbReference type="PANTHER" id="PTHR42760:SF133">
    <property type="entry name" value="3-OXOACYL-[ACYL-CARRIER-PROTEIN] REDUCTASE"/>
    <property type="match status" value="1"/>
</dbReference>
<dbReference type="PATRIC" id="fig|1612624.7.peg.2508"/>
<dbReference type="GO" id="GO:0016616">
    <property type="term" value="F:oxidoreductase activity, acting on the CH-OH group of donors, NAD or NADP as acceptor"/>
    <property type="evidence" value="ECO:0007669"/>
    <property type="project" value="UniProtKB-ARBA"/>
</dbReference>
<comment type="caution">
    <text evidence="4">The sequence shown here is derived from an EMBL/GenBank/DDBJ whole genome shotgun (WGS) entry which is preliminary data.</text>
</comment>
<gene>
    <name evidence="4" type="ORF">ADU59_24060</name>
</gene>
<evidence type="ECO:0000259" key="3">
    <source>
        <dbReference type="SMART" id="SM00822"/>
    </source>
</evidence>
<dbReference type="InterPro" id="IPR036291">
    <property type="entry name" value="NAD(P)-bd_dom_sf"/>
</dbReference>
<dbReference type="InterPro" id="IPR020904">
    <property type="entry name" value="Sc_DH/Rdtase_CS"/>
</dbReference>
<comment type="similarity">
    <text evidence="1">Belongs to the short-chain dehydrogenases/reductases (SDR) family.</text>
</comment>
<dbReference type="InterPro" id="IPR057326">
    <property type="entry name" value="KR_dom"/>
</dbReference>
<dbReference type="PROSITE" id="PS00061">
    <property type="entry name" value="ADH_SHORT"/>
    <property type="match status" value="1"/>
</dbReference>
<protein>
    <submittedName>
        <fullName evidence="4">3-oxoacyl-ACP reductase</fullName>
    </submittedName>
</protein>
<evidence type="ECO:0000313" key="5">
    <source>
        <dbReference type="Proteomes" id="UP000093111"/>
    </source>
</evidence>
<dbReference type="RefSeq" id="WP_068957369.1">
    <property type="nucleotide sequence ID" value="NZ_LGLV01000017.1"/>
</dbReference>
<dbReference type="Gene3D" id="3.40.50.720">
    <property type="entry name" value="NAD(P)-binding Rossmann-like Domain"/>
    <property type="match status" value="1"/>
</dbReference>
<evidence type="ECO:0000313" key="4">
    <source>
        <dbReference type="EMBL" id="OBZ92815.1"/>
    </source>
</evidence>
<dbReference type="SUPFAM" id="SSF51735">
    <property type="entry name" value="NAD(P)-binding Rossmann-fold domains"/>
    <property type="match status" value="1"/>
</dbReference>
<name>A0A1C7NUW1_9HYPH</name>
<dbReference type="InterPro" id="IPR002347">
    <property type="entry name" value="SDR_fam"/>
</dbReference>
<dbReference type="PRINTS" id="PR00081">
    <property type="entry name" value="GDHRDH"/>
</dbReference>
<dbReference type="SMART" id="SM00822">
    <property type="entry name" value="PKS_KR"/>
    <property type="match status" value="1"/>
</dbReference>
<sequence length="256" mass="27107">MALPAAQFHDLEGRGVLITGGGSGIGAALVEGFARQGARVAFIDIAETDSRALVEQLAPSVEHAPVFIQADLRDVQTIRSVVDRAASAIGSLSVLINNAARDDRQPLEDVTEASWDESQSVNLRHVFFTSQAAVAHMRQAGGGSIINFSSIAFMLNMGEIPAYATAKAGIIGLTKSLAGKLGPDDIRVNAVLPGMVVTERQKKLWIDDTAIAGMQEKQCLKHMLVAEDMVGPCLYLASDCSARMTAQAMIIDGGVF</sequence>
<evidence type="ECO:0000256" key="2">
    <source>
        <dbReference type="ARBA" id="ARBA00023002"/>
    </source>
</evidence>
<feature type="domain" description="Ketoreductase" evidence="3">
    <location>
        <begin position="14"/>
        <end position="154"/>
    </location>
</feature>
<evidence type="ECO:0000256" key="1">
    <source>
        <dbReference type="ARBA" id="ARBA00006484"/>
    </source>
</evidence>
<dbReference type="FunFam" id="3.40.50.720:FF:000084">
    <property type="entry name" value="Short-chain dehydrogenase reductase"/>
    <property type="match status" value="1"/>
</dbReference>
<reference evidence="4 5" key="1">
    <citation type="journal article" date="2016" name="Syst. Appl. Microbiol.">
        <title>Pararhizobium polonicum sp. nov. isolated from tumors on stone fruit rootstocks.</title>
        <authorList>
            <person name="Pulawska J."/>
            <person name="Kuzmanovic N."/>
            <person name="Willems A."/>
            <person name="Pothier J.F."/>
        </authorList>
    </citation>
    <scope>NUCLEOTIDE SEQUENCE [LARGE SCALE GENOMIC DNA]</scope>
    <source>
        <strain evidence="4 5">F5.1</strain>
    </source>
</reference>
<proteinExistence type="inferred from homology"/>
<dbReference type="OrthoDB" id="9789398at2"/>
<dbReference type="Pfam" id="PF13561">
    <property type="entry name" value="adh_short_C2"/>
    <property type="match status" value="1"/>
</dbReference>
<dbReference type="PRINTS" id="PR00080">
    <property type="entry name" value="SDRFAMILY"/>
</dbReference>
<dbReference type="PANTHER" id="PTHR42760">
    <property type="entry name" value="SHORT-CHAIN DEHYDROGENASES/REDUCTASES FAMILY MEMBER"/>
    <property type="match status" value="1"/>
</dbReference>
<keyword evidence="2" id="KW-0560">Oxidoreductase</keyword>
<dbReference type="CDD" id="cd05233">
    <property type="entry name" value="SDR_c"/>
    <property type="match status" value="1"/>
</dbReference>
<dbReference type="Proteomes" id="UP000093111">
    <property type="component" value="Unassembled WGS sequence"/>
</dbReference>
<accession>A0A1C7NUW1</accession>
<organism evidence="4 5">
    <name type="scientific">Pararhizobium polonicum</name>
    <dbReference type="NCBI Taxonomy" id="1612624"/>
    <lineage>
        <taxon>Bacteria</taxon>
        <taxon>Pseudomonadati</taxon>
        <taxon>Pseudomonadota</taxon>
        <taxon>Alphaproteobacteria</taxon>
        <taxon>Hyphomicrobiales</taxon>
        <taxon>Rhizobiaceae</taxon>
        <taxon>Rhizobium/Agrobacterium group</taxon>
        <taxon>Pararhizobium</taxon>
    </lineage>
</organism>
<dbReference type="AlphaFoldDB" id="A0A1C7NUW1"/>
<keyword evidence="5" id="KW-1185">Reference proteome</keyword>
<dbReference type="STRING" id="1612624.ADU59_24060"/>
<dbReference type="EMBL" id="LGLV01000017">
    <property type="protein sequence ID" value="OBZ92815.1"/>
    <property type="molecule type" value="Genomic_DNA"/>
</dbReference>